<evidence type="ECO:0000313" key="2">
    <source>
        <dbReference type="EMBL" id="RHY31176.1"/>
    </source>
</evidence>
<evidence type="ECO:0000256" key="1">
    <source>
        <dbReference type="SAM" id="Phobius"/>
    </source>
</evidence>
<keyword evidence="1" id="KW-0472">Membrane</keyword>
<comment type="caution">
    <text evidence="2">The sequence shown here is derived from an EMBL/GenBank/DDBJ whole genome shotgun (WGS) entry which is preliminary data.</text>
</comment>
<gene>
    <name evidence="2" type="ORF">DYB32_003711</name>
</gene>
<proteinExistence type="predicted"/>
<feature type="transmembrane region" description="Helical" evidence="1">
    <location>
        <begin position="67"/>
        <end position="88"/>
    </location>
</feature>
<accession>A0A3R6YAU7</accession>
<dbReference type="Proteomes" id="UP000285060">
    <property type="component" value="Unassembled WGS sequence"/>
</dbReference>
<protein>
    <submittedName>
        <fullName evidence="2">Uncharacterized protein</fullName>
    </submittedName>
</protein>
<dbReference type="Pfam" id="PF06522">
    <property type="entry name" value="B12D"/>
    <property type="match status" value="1"/>
</dbReference>
<dbReference type="EMBL" id="QUSY01000238">
    <property type="protein sequence ID" value="RHY31176.1"/>
    <property type="molecule type" value="Genomic_DNA"/>
</dbReference>
<dbReference type="InterPro" id="IPR010530">
    <property type="entry name" value="B12D"/>
</dbReference>
<keyword evidence="1" id="KW-1133">Transmembrane helix</keyword>
<name>A0A3R6YAU7_9STRA</name>
<reference evidence="2 3" key="1">
    <citation type="submission" date="2018-08" db="EMBL/GenBank/DDBJ databases">
        <title>Aphanomyces genome sequencing and annotation.</title>
        <authorList>
            <person name="Minardi D."/>
            <person name="Oidtmann B."/>
            <person name="Van Der Giezen M."/>
            <person name="Studholme D.J."/>
        </authorList>
    </citation>
    <scope>NUCLEOTIDE SEQUENCE [LARGE SCALE GENOMIC DNA]</scope>
    <source>
        <strain evidence="2 3">NJM0002</strain>
    </source>
</reference>
<keyword evidence="1" id="KW-0812">Transmembrane</keyword>
<sequence>MPLSYCFGHKDSGQRCGYEARDKTSRWTIHKSVEAHPEASPQRDKRRLEGMRARELARGVLKDPENIPLLAMVTLALAMGTATAARFLMASPDIRLNKAKRENPLYHLSEEEKKLAEGFAAHRHALANLSMNPINRDSSFEAEHTRASGA</sequence>
<dbReference type="VEuPathDB" id="FungiDB:H310_03314"/>
<keyword evidence="3" id="KW-1185">Reference proteome</keyword>
<organism evidence="2 3">
    <name type="scientific">Aphanomyces invadans</name>
    <dbReference type="NCBI Taxonomy" id="157072"/>
    <lineage>
        <taxon>Eukaryota</taxon>
        <taxon>Sar</taxon>
        <taxon>Stramenopiles</taxon>
        <taxon>Oomycota</taxon>
        <taxon>Saprolegniomycetes</taxon>
        <taxon>Saprolegniales</taxon>
        <taxon>Verrucalvaceae</taxon>
        <taxon>Aphanomyces</taxon>
    </lineage>
</organism>
<dbReference type="AlphaFoldDB" id="A0A3R6YAU7"/>
<evidence type="ECO:0000313" key="3">
    <source>
        <dbReference type="Proteomes" id="UP000285060"/>
    </source>
</evidence>